<organism evidence="1 2">
    <name type="scientific">Amblyomma americanum</name>
    <name type="common">Lone star tick</name>
    <dbReference type="NCBI Taxonomy" id="6943"/>
    <lineage>
        <taxon>Eukaryota</taxon>
        <taxon>Metazoa</taxon>
        <taxon>Ecdysozoa</taxon>
        <taxon>Arthropoda</taxon>
        <taxon>Chelicerata</taxon>
        <taxon>Arachnida</taxon>
        <taxon>Acari</taxon>
        <taxon>Parasitiformes</taxon>
        <taxon>Ixodida</taxon>
        <taxon>Ixodoidea</taxon>
        <taxon>Ixodidae</taxon>
        <taxon>Amblyomminae</taxon>
        <taxon>Amblyomma</taxon>
    </lineage>
</organism>
<dbReference type="Proteomes" id="UP001321473">
    <property type="component" value="Unassembled WGS sequence"/>
</dbReference>
<gene>
    <name evidence="1" type="ORF">V5799_021876</name>
</gene>
<dbReference type="EMBL" id="JARKHS020000899">
    <property type="protein sequence ID" value="KAK8788349.1"/>
    <property type="molecule type" value="Genomic_DNA"/>
</dbReference>
<evidence type="ECO:0000313" key="1">
    <source>
        <dbReference type="EMBL" id="KAK8788349.1"/>
    </source>
</evidence>
<comment type="caution">
    <text evidence="1">The sequence shown here is derived from an EMBL/GenBank/DDBJ whole genome shotgun (WGS) entry which is preliminary data.</text>
</comment>
<sequence length="115" mass="13001">MRRGFVLLVMVVILAVPFSLGTVLYRVGSLEAASLLFGISQQSQQPYAYNDRIGREVAPHALWREHGPQWQSPHPGLKVFAAHYRHDLGYAETRARLLRGPIYLPIRAHSAWNAL</sequence>
<keyword evidence="2" id="KW-1185">Reference proteome</keyword>
<protein>
    <submittedName>
        <fullName evidence="1">Uncharacterized protein</fullName>
    </submittedName>
</protein>
<name>A0AAQ4FM70_AMBAM</name>
<evidence type="ECO:0000313" key="2">
    <source>
        <dbReference type="Proteomes" id="UP001321473"/>
    </source>
</evidence>
<proteinExistence type="predicted"/>
<reference evidence="1 2" key="1">
    <citation type="journal article" date="2023" name="Arcadia Sci">
        <title>De novo assembly of a long-read Amblyomma americanum tick genome.</title>
        <authorList>
            <person name="Chou S."/>
            <person name="Poskanzer K.E."/>
            <person name="Rollins M."/>
            <person name="Thuy-Boun P.S."/>
        </authorList>
    </citation>
    <scope>NUCLEOTIDE SEQUENCE [LARGE SCALE GENOMIC DNA]</scope>
    <source>
        <strain evidence="1">F_SG_1</strain>
        <tissue evidence="1">Salivary glands</tissue>
    </source>
</reference>
<accession>A0AAQ4FM70</accession>
<dbReference type="AlphaFoldDB" id="A0AAQ4FM70"/>